<dbReference type="RefSeq" id="WP_006904984.1">
    <property type="nucleotide sequence ID" value="NZ_JH976536.1"/>
</dbReference>
<comment type="similarity">
    <text evidence="1">Belongs to the Mg-chelatase subunits D/I family. ComM subfamily.</text>
</comment>
<evidence type="ECO:0000256" key="2">
    <source>
        <dbReference type="SAM" id="MobiDB-lite"/>
    </source>
</evidence>
<dbReference type="PRINTS" id="PR00830">
    <property type="entry name" value="ENDOLAPTASE"/>
</dbReference>
<dbReference type="Proteomes" id="UP000005710">
    <property type="component" value="Unassembled WGS sequence"/>
</dbReference>
<evidence type="ECO:0000313" key="5">
    <source>
        <dbReference type="Proteomes" id="UP000005710"/>
    </source>
</evidence>
<reference evidence="4" key="2">
    <citation type="submission" date="2012-10" db="EMBL/GenBank/DDBJ databases">
        <title>Improved high-quality draft of Thermaerobacter subterraneus C21, DSM 13965.</title>
        <authorList>
            <consortium name="DOE Joint Genome Institute"/>
            <person name="Eisen J."/>
            <person name="Huntemann M."/>
            <person name="Wei C.-L."/>
            <person name="Han J."/>
            <person name="Detter J.C."/>
            <person name="Han C."/>
            <person name="Tapia R."/>
            <person name="Chen A."/>
            <person name="Kyrpides N."/>
            <person name="Mavromatis K."/>
            <person name="Markowitz V."/>
            <person name="Szeto E."/>
            <person name="Ivanova N."/>
            <person name="Mikhailova N."/>
            <person name="Ovchinnikova G."/>
            <person name="Pagani I."/>
            <person name="Pati A."/>
            <person name="Goodwin L."/>
            <person name="Nordberg H.P."/>
            <person name="Cantor M.N."/>
            <person name="Hua S.X."/>
            <person name="Woyke T."/>
            <person name="Eisen J."/>
            <person name="Klenk H.-P."/>
        </authorList>
    </citation>
    <scope>NUCLEOTIDE SEQUENCE [LARGE SCALE GENOMIC DNA]</scope>
    <source>
        <strain evidence="4">DSM 13965</strain>
    </source>
</reference>
<dbReference type="Pfam" id="PF13335">
    <property type="entry name" value="Mg_chelatase_C"/>
    <property type="match status" value="1"/>
</dbReference>
<protein>
    <submittedName>
        <fullName evidence="4">Mg chelatase-related protein</fullName>
    </submittedName>
</protein>
<dbReference type="Pfam" id="PF13541">
    <property type="entry name" value="ChlI"/>
    <property type="match status" value="1"/>
</dbReference>
<dbReference type="SUPFAM" id="SSF52540">
    <property type="entry name" value="P-loop containing nucleoside triphosphate hydrolases"/>
    <property type="match status" value="1"/>
</dbReference>
<dbReference type="eggNOG" id="COG0606">
    <property type="taxonomic scope" value="Bacteria"/>
</dbReference>
<dbReference type="SUPFAM" id="SSF54211">
    <property type="entry name" value="Ribosomal protein S5 domain 2-like"/>
    <property type="match status" value="1"/>
</dbReference>
<accession>K6QBG5</accession>
<evidence type="ECO:0000256" key="1">
    <source>
        <dbReference type="ARBA" id="ARBA00006354"/>
    </source>
</evidence>
<dbReference type="InterPro" id="IPR045006">
    <property type="entry name" value="CHLI-like"/>
</dbReference>
<feature type="region of interest" description="Disordered" evidence="2">
    <location>
        <begin position="1"/>
        <end position="24"/>
    </location>
</feature>
<dbReference type="PANTHER" id="PTHR32039:SF7">
    <property type="entry name" value="COMPETENCE PROTEIN COMM"/>
    <property type="match status" value="1"/>
</dbReference>
<dbReference type="AlphaFoldDB" id="K6QBG5"/>
<dbReference type="Pfam" id="PF01078">
    <property type="entry name" value="Mg_chelatase"/>
    <property type="match status" value="1"/>
</dbReference>
<gene>
    <name evidence="4" type="ORF">ThesuDRAFT_00288</name>
</gene>
<dbReference type="InterPro" id="IPR025158">
    <property type="entry name" value="Mg_chelat-rel_C"/>
</dbReference>
<dbReference type="STRING" id="867903.ThesuDRAFT_00288"/>
<dbReference type="InterPro" id="IPR004482">
    <property type="entry name" value="Mg_chelat-rel"/>
</dbReference>
<reference evidence="4" key="1">
    <citation type="submission" date="2010-10" db="EMBL/GenBank/DDBJ databases">
        <authorList>
            <consortium name="US DOE Joint Genome Institute (JGI-PGF)"/>
            <person name="Lucas S."/>
            <person name="Copeland A."/>
            <person name="Lapidus A."/>
            <person name="Bruce D."/>
            <person name="Goodwin L."/>
            <person name="Pitluck S."/>
            <person name="Kyrpides N."/>
            <person name="Mavromatis K."/>
            <person name="Detter J.C."/>
            <person name="Han C."/>
            <person name="Land M."/>
            <person name="Hauser L."/>
            <person name="Markowitz V."/>
            <person name="Cheng J.-F."/>
            <person name="Hugenholtz P."/>
            <person name="Woyke T."/>
            <person name="Wu D."/>
            <person name="Pukall R."/>
            <person name="Wahrenburg C."/>
            <person name="Brambilla E."/>
            <person name="Klenk H.-P."/>
            <person name="Eisen J.A."/>
        </authorList>
    </citation>
    <scope>NUCLEOTIDE SEQUENCE [LARGE SCALE GENOMIC DNA]</scope>
    <source>
        <strain evidence="4">DSM 13965</strain>
    </source>
</reference>
<dbReference type="SMART" id="SM00382">
    <property type="entry name" value="AAA"/>
    <property type="match status" value="1"/>
</dbReference>
<comment type="caution">
    <text evidence="4">The sequence shown here is derived from an EMBL/GenBank/DDBJ whole genome shotgun (WGS) entry which is preliminary data.</text>
</comment>
<dbReference type="InterPro" id="IPR000523">
    <property type="entry name" value="Mg_chelatse_chII-like_cat_dom"/>
</dbReference>
<dbReference type="InterPro" id="IPR014721">
    <property type="entry name" value="Ribsml_uS5_D2-typ_fold_subgr"/>
</dbReference>
<keyword evidence="5" id="KW-1185">Reference proteome</keyword>
<dbReference type="GO" id="GO:0005524">
    <property type="term" value="F:ATP binding"/>
    <property type="evidence" value="ECO:0007669"/>
    <property type="project" value="InterPro"/>
</dbReference>
<dbReference type="InterPro" id="IPR003593">
    <property type="entry name" value="AAA+_ATPase"/>
</dbReference>
<dbReference type="NCBIfam" id="TIGR00368">
    <property type="entry name" value="YifB family Mg chelatase-like AAA ATPase"/>
    <property type="match status" value="1"/>
</dbReference>
<feature type="domain" description="AAA+ ATPase" evidence="3">
    <location>
        <begin position="246"/>
        <end position="426"/>
    </location>
</feature>
<dbReference type="Gene3D" id="3.30.230.10">
    <property type="match status" value="1"/>
</dbReference>
<sequence length="545" mass="57186">MPDTEEAVLPAPESRGAWEAGEGGGPPPWAFGASTILGLACTGWRAMPVLVETVVDRGLPHFVVVGLPSTAVREARERVRAAVRASGRRFPLHRITVSLSPADLPKEGTSLDLAVALGLLAASGQAPAPPPGWAVFGELGLDGSVRPVRGALSMAVAARQQGVTHLVCPAANAREVALLPGIRPLPARRLDDLLDWLAGPVLPPPVPLPEAAGDPGAPGPPAPLPDLASVRGQPWARRALELAAAGGHHLLLLGPPGAGKTLLASCLPGLLPPLDGEAAIEVTAIHSVAGQLPPGAGLIQRPPLRAPHHATPVAAMVGGGKVPRPGEASLAHRGVLLLDELAEFRRETLEALREPLEAGHVTVARLAGAERFPAAFQLVATANPCPCGQPGGRCHCSERQVARYRQALSGPLLDRIDLQVRVRRAALPPTAAGPREDSRTVRERVEAARQLQALRFHRLGLSHPPGQPPVNRWLEAGDAARWAPMGPAARRLLDTLYRDASLGLSSRGLVKVLRVARTAADLEGRDEVTVDDIELAAEFRFPPGW</sequence>
<dbReference type="HOGENOM" id="CLU_026145_1_0_9"/>
<dbReference type="PANTHER" id="PTHR32039">
    <property type="entry name" value="MAGNESIUM-CHELATASE SUBUNIT CHLI"/>
    <property type="match status" value="1"/>
</dbReference>
<name>K6QBG5_9FIRM</name>
<evidence type="ECO:0000259" key="3">
    <source>
        <dbReference type="SMART" id="SM00382"/>
    </source>
</evidence>
<dbReference type="EMBL" id="AENY02000005">
    <property type="protein sequence ID" value="EKP93691.1"/>
    <property type="molecule type" value="Genomic_DNA"/>
</dbReference>
<proteinExistence type="inferred from homology"/>
<organism evidence="4 5">
    <name type="scientific">Thermaerobacter subterraneus DSM 13965</name>
    <dbReference type="NCBI Taxonomy" id="867903"/>
    <lineage>
        <taxon>Bacteria</taxon>
        <taxon>Bacillati</taxon>
        <taxon>Bacillota</taxon>
        <taxon>Clostridia</taxon>
        <taxon>Eubacteriales</taxon>
        <taxon>Clostridiales Family XVII. Incertae Sedis</taxon>
        <taxon>Thermaerobacter</taxon>
    </lineage>
</organism>
<dbReference type="InterPro" id="IPR027417">
    <property type="entry name" value="P-loop_NTPase"/>
</dbReference>
<dbReference type="InterPro" id="IPR020568">
    <property type="entry name" value="Ribosomal_Su5_D2-typ_SF"/>
</dbReference>
<evidence type="ECO:0000313" key="4">
    <source>
        <dbReference type="EMBL" id="EKP93691.1"/>
    </source>
</evidence>
<dbReference type="Gene3D" id="3.40.50.300">
    <property type="entry name" value="P-loop containing nucleotide triphosphate hydrolases"/>
    <property type="match status" value="1"/>
</dbReference>